<evidence type="ECO:0000313" key="5">
    <source>
        <dbReference type="Proteomes" id="UP000815325"/>
    </source>
</evidence>
<dbReference type="Proteomes" id="UP000815325">
    <property type="component" value="Unassembled WGS sequence"/>
</dbReference>
<evidence type="ECO:0000256" key="2">
    <source>
        <dbReference type="ARBA" id="ARBA00022729"/>
    </source>
</evidence>
<gene>
    <name evidence="4" type="ORF">DUNSADRAFT_14113</name>
</gene>
<keyword evidence="5" id="KW-1185">Reference proteome</keyword>
<keyword evidence="2" id="KW-0732">Signal</keyword>
<name>A0ABQ7G7Z4_DUNSA</name>
<evidence type="ECO:0000313" key="4">
    <source>
        <dbReference type="EMBL" id="KAF5830731.1"/>
    </source>
</evidence>
<comment type="caution">
    <text evidence="4">The sequence shown here is derived from an EMBL/GenBank/DDBJ whole genome shotgun (WGS) entry which is preliminary data.</text>
</comment>
<comment type="similarity">
    <text evidence="1">Belongs to the protein disulfide isomerase family.</text>
</comment>
<reference evidence="4" key="1">
    <citation type="submission" date="2017-08" db="EMBL/GenBank/DDBJ databases">
        <authorList>
            <person name="Polle J.E."/>
            <person name="Barry K."/>
            <person name="Cushman J."/>
            <person name="Schmutz J."/>
            <person name="Tran D."/>
            <person name="Hathwaick L.T."/>
            <person name="Yim W.C."/>
            <person name="Jenkins J."/>
            <person name="Mckie-Krisberg Z.M."/>
            <person name="Prochnik S."/>
            <person name="Lindquist E."/>
            <person name="Dockter R.B."/>
            <person name="Adam C."/>
            <person name="Molina H."/>
            <person name="Bunkerborg J."/>
            <person name="Jin E."/>
            <person name="Buchheim M."/>
            <person name="Magnuson J."/>
        </authorList>
    </citation>
    <scope>NUCLEOTIDE SEQUENCE</scope>
    <source>
        <strain evidence="4">CCAP 19/18</strain>
    </source>
</reference>
<dbReference type="PROSITE" id="PS51352">
    <property type="entry name" value="THIOREDOXIN_2"/>
    <property type="match status" value="1"/>
</dbReference>
<dbReference type="Gene3D" id="3.40.30.10">
    <property type="entry name" value="Glutaredoxin"/>
    <property type="match status" value="1"/>
</dbReference>
<dbReference type="InterPro" id="IPR036249">
    <property type="entry name" value="Thioredoxin-like_sf"/>
</dbReference>
<organism evidence="4 5">
    <name type="scientific">Dunaliella salina</name>
    <name type="common">Green alga</name>
    <name type="synonym">Protococcus salinus</name>
    <dbReference type="NCBI Taxonomy" id="3046"/>
    <lineage>
        <taxon>Eukaryota</taxon>
        <taxon>Viridiplantae</taxon>
        <taxon>Chlorophyta</taxon>
        <taxon>core chlorophytes</taxon>
        <taxon>Chlorophyceae</taxon>
        <taxon>CS clade</taxon>
        <taxon>Chlamydomonadales</taxon>
        <taxon>Dunaliellaceae</taxon>
        <taxon>Dunaliella</taxon>
    </lineage>
</organism>
<protein>
    <submittedName>
        <fullName evidence="4">Thioredoxin-like protein</fullName>
    </submittedName>
</protein>
<dbReference type="SUPFAM" id="SSF52833">
    <property type="entry name" value="Thioredoxin-like"/>
    <property type="match status" value="1"/>
</dbReference>
<dbReference type="EMBL" id="MU070012">
    <property type="protein sequence ID" value="KAF5830731.1"/>
    <property type="molecule type" value="Genomic_DNA"/>
</dbReference>
<feature type="domain" description="Thioredoxin" evidence="3">
    <location>
        <begin position="1"/>
        <end position="93"/>
    </location>
</feature>
<proteinExistence type="inferred from homology"/>
<accession>A0ABQ7G7Z4</accession>
<dbReference type="Pfam" id="PF00085">
    <property type="entry name" value="Thioredoxin"/>
    <property type="match status" value="1"/>
</dbReference>
<evidence type="ECO:0000259" key="3">
    <source>
        <dbReference type="PROSITE" id="PS51352"/>
    </source>
</evidence>
<dbReference type="InterPro" id="IPR013766">
    <property type="entry name" value="Thioredoxin_domain"/>
</dbReference>
<sequence length="100" mass="10981">MGDYSISARFTMLRIGHCKRLAPTWKELASAYKDNDKIVIAHVDCTASRDVCSAAGIKGYPSLKVIHKADEYKAFKGSRDLPSLKAFVEEAAAELTSETN</sequence>
<evidence type="ECO:0000256" key="1">
    <source>
        <dbReference type="ARBA" id="ARBA00006347"/>
    </source>
</evidence>
<dbReference type="PANTHER" id="PTHR45672:SF3">
    <property type="entry name" value="THIOREDOXIN DOMAIN-CONTAINING PROTEIN 5"/>
    <property type="match status" value="1"/>
</dbReference>
<dbReference type="PANTHER" id="PTHR45672">
    <property type="entry name" value="PROTEIN DISULFIDE-ISOMERASE C17H9.14C-RELATED"/>
    <property type="match status" value="1"/>
</dbReference>
<dbReference type="InterPro" id="IPR051063">
    <property type="entry name" value="PDI"/>
</dbReference>